<comment type="caution">
    <text evidence="1">The sequence shown here is derived from an EMBL/GenBank/DDBJ whole genome shotgun (WGS) entry which is preliminary data.</text>
</comment>
<dbReference type="RefSeq" id="WP_224141768.1">
    <property type="nucleotide sequence ID" value="NZ_JAIQUM010000102.1"/>
</dbReference>
<protein>
    <submittedName>
        <fullName evidence="1">Uncharacterized protein</fullName>
    </submittedName>
</protein>
<accession>A0ABS7UYY2</accession>
<proteinExistence type="predicted"/>
<keyword evidence="2" id="KW-1185">Reference proteome</keyword>
<evidence type="ECO:0000313" key="1">
    <source>
        <dbReference type="EMBL" id="MBZ5753341.1"/>
    </source>
</evidence>
<dbReference type="EMBL" id="JAIQUM010000102">
    <property type="protein sequence ID" value="MBZ5753341.1"/>
    <property type="molecule type" value="Genomic_DNA"/>
</dbReference>
<sequence length="51" mass="5983">MPVLDRTKPLRSINIKSEYNHLKTLPIVENKEKRNAILNESLKTLARIKVR</sequence>
<gene>
    <name evidence="1" type="ORF">K9V48_24720</name>
</gene>
<dbReference type="Proteomes" id="UP001165287">
    <property type="component" value="Unassembled WGS sequence"/>
</dbReference>
<name>A0ABS7UYY2_9BACI</name>
<organism evidence="1 2">
    <name type="scientific">Metabacillus rhizolycopersici</name>
    <dbReference type="NCBI Taxonomy" id="2875709"/>
    <lineage>
        <taxon>Bacteria</taxon>
        <taxon>Bacillati</taxon>
        <taxon>Bacillota</taxon>
        <taxon>Bacilli</taxon>
        <taxon>Bacillales</taxon>
        <taxon>Bacillaceae</taxon>
        <taxon>Metabacillus</taxon>
    </lineage>
</organism>
<evidence type="ECO:0000313" key="2">
    <source>
        <dbReference type="Proteomes" id="UP001165287"/>
    </source>
</evidence>
<reference evidence="1" key="1">
    <citation type="submission" date="2024-05" db="EMBL/GenBank/DDBJ databases">
        <title>Metabacillus sp. nov., isolated from the rhizosphere soil of tomato plants.</title>
        <authorList>
            <person name="Ma R."/>
        </authorList>
    </citation>
    <scope>NUCLEOTIDE SEQUENCE</scope>
    <source>
        <strain evidence="1">DBTR6</strain>
    </source>
</reference>